<evidence type="ECO:0000313" key="2">
    <source>
        <dbReference type="Proteomes" id="UP001354073"/>
    </source>
</evidence>
<gene>
    <name evidence="1" type="ORF">REH74_009085</name>
</gene>
<evidence type="ECO:0000313" key="1">
    <source>
        <dbReference type="EMBL" id="MGI1897670.1"/>
    </source>
</evidence>
<protein>
    <submittedName>
        <fullName evidence="1">Uncharacterized protein</fullName>
    </submittedName>
</protein>
<dbReference type="EMBL" id="JAVHXJ020000030">
    <property type="protein sequence ID" value="MGI1897670.1"/>
    <property type="molecule type" value="Genomic_DNA"/>
</dbReference>
<dbReference type="Proteomes" id="UP001354073">
    <property type="component" value="Unassembled WGS sequence"/>
</dbReference>
<organism evidence="1 2">
    <name type="scientific">Vibrio campbellii</name>
    <dbReference type="NCBI Taxonomy" id="680"/>
    <lineage>
        <taxon>Bacteria</taxon>
        <taxon>Pseudomonadati</taxon>
        <taxon>Pseudomonadota</taxon>
        <taxon>Gammaproteobacteria</taxon>
        <taxon>Vibrionales</taxon>
        <taxon>Vibrionaceae</taxon>
        <taxon>Vibrio</taxon>
    </lineage>
</organism>
<accession>A0ACC7R6T2</accession>
<reference evidence="1" key="1">
    <citation type="submission" date="2024-11" db="EMBL/GenBank/DDBJ databases">
        <title>Identification of new Vibrio campbellii strains harboring the pVA1 plasmid isolated from Penaeus vannamei postlarvae affected by outbreaks of acute hepatopancreatic necrosis disease (AHPND) in Mexico.</title>
        <authorList>
            <person name="Gomez-Gil B."/>
            <person name="Enciso-Ibarra J."/>
        </authorList>
    </citation>
    <scope>NUCLEOTIDE SEQUENCE</scope>
    <source>
        <strain evidence="1">M270204</strain>
    </source>
</reference>
<name>A0ACC7R6T2_9VIBR</name>
<sequence length="695" mass="79943">MKEQQPAINEFDKAIPSLSTSLQLSPTRLIVNGRALQLNNQHPDAKLIYRTTHRAMLSEWWQQTLGEVTQRTYITRLSMFINWLNNHQINNTNRFNLLNEFQTYRINEENILPQSTGTKDLMVLLKEGANSNIFTAEQQNHILLLVENTNLLERGEPTPDTLTSWFSQMDWLRPIVGDNDWLAMESPKRLMASFSITIASTLVWILQRKSAIKELITKNSHINNVGIGLSSRQRELHYCRELQKIILRQSSELPDGSLDLLLADCLNPKAYDVCRHQMYDGRDLGIKTKVGNQYQNTFLKPHLFHPMYLEAPSPLEQVLVAWLCAWQTVQPTDIRKLKPNSFCIHYNNNHRPVGLQCIYYKGRSGIQEPQFLDSSLIEAKALIAYLQMLPNDKERVCPDIKALQCSLHTNLTVPGLLTKLWQIPILSKWIDTHLYARSTSNLFRRLYLAIANNTNQSRDAWAKEKQKTQPQYSAELYYRETAHPLPQLLFGLSAIKTSSVQARSDQYRDRDLINTNSHTAGVEKTYYMTDKNKEWVNLNGRITRIVLDDIEHYAYRPNIDAAITLARERSIQTKIHKLTESQSVRVNPLGQIITPPAATTSTDAEPDEYIVWDTPETVVYFLHYLSEAERQSSKLIRHALQFFERTVLPDAEWMSSLLNNQLSPDVVKSGKKQFEKLRGVLPPLFDAQIHGGLGT</sequence>
<proteinExistence type="predicted"/>
<comment type="caution">
    <text evidence="1">The sequence shown here is derived from an EMBL/GenBank/DDBJ whole genome shotgun (WGS) entry which is preliminary data.</text>
</comment>